<dbReference type="EMBL" id="JBBNAF010000007">
    <property type="protein sequence ID" value="KAK9128564.1"/>
    <property type="molecule type" value="Genomic_DNA"/>
</dbReference>
<feature type="region of interest" description="Disordered" evidence="1">
    <location>
        <begin position="1"/>
        <end position="37"/>
    </location>
</feature>
<organism evidence="2 3">
    <name type="scientific">Stephania yunnanensis</name>
    <dbReference type="NCBI Taxonomy" id="152371"/>
    <lineage>
        <taxon>Eukaryota</taxon>
        <taxon>Viridiplantae</taxon>
        <taxon>Streptophyta</taxon>
        <taxon>Embryophyta</taxon>
        <taxon>Tracheophyta</taxon>
        <taxon>Spermatophyta</taxon>
        <taxon>Magnoliopsida</taxon>
        <taxon>Ranunculales</taxon>
        <taxon>Menispermaceae</taxon>
        <taxon>Menispermoideae</taxon>
        <taxon>Cissampelideae</taxon>
        <taxon>Stephania</taxon>
    </lineage>
</organism>
<reference evidence="2 3" key="1">
    <citation type="submission" date="2024-01" db="EMBL/GenBank/DDBJ databases">
        <title>Genome assemblies of Stephania.</title>
        <authorList>
            <person name="Yang L."/>
        </authorList>
    </citation>
    <scope>NUCLEOTIDE SEQUENCE [LARGE SCALE GENOMIC DNA]</scope>
    <source>
        <strain evidence="2">YNDBR</strain>
        <tissue evidence="2">Leaf</tissue>
    </source>
</reference>
<name>A0AAP0J6S7_9MAGN</name>
<keyword evidence="3" id="KW-1185">Reference proteome</keyword>
<dbReference type="AlphaFoldDB" id="A0AAP0J6S7"/>
<comment type="caution">
    <text evidence="2">The sequence shown here is derived from an EMBL/GenBank/DDBJ whole genome shotgun (WGS) entry which is preliminary data.</text>
</comment>
<proteinExistence type="predicted"/>
<gene>
    <name evidence="2" type="ORF">Syun_017361</name>
</gene>
<dbReference type="Proteomes" id="UP001420932">
    <property type="component" value="Unassembled WGS sequence"/>
</dbReference>
<feature type="compositionally biased region" description="Basic residues" evidence="1">
    <location>
        <begin position="1"/>
        <end position="29"/>
    </location>
</feature>
<accession>A0AAP0J6S7</accession>
<evidence type="ECO:0000313" key="3">
    <source>
        <dbReference type="Proteomes" id="UP001420932"/>
    </source>
</evidence>
<evidence type="ECO:0000313" key="2">
    <source>
        <dbReference type="EMBL" id="KAK9128564.1"/>
    </source>
</evidence>
<evidence type="ECO:0000256" key="1">
    <source>
        <dbReference type="SAM" id="MobiDB-lite"/>
    </source>
</evidence>
<protein>
    <submittedName>
        <fullName evidence="2">Uncharacterized protein</fullName>
    </submittedName>
</protein>
<sequence>MMDRGGRRRTKRITKLRAPRRVPRRKKEKNGKAEDEAEPVLYFISNREDEKIDPLNWGELSLLQLSRTRPSSMIKLFN</sequence>